<keyword evidence="5" id="KW-1185">Reference proteome</keyword>
<dbReference type="SUPFAM" id="SSF57716">
    <property type="entry name" value="Glucocorticoid receptor-like (DNA-binding domain)"/>
    <property type="match status" value="1"/>
</dbReference>
<dbReference type="NCBIfam" id="NF002362">
    <property type="entry name" value="PRK01343.1"/>
    <property type="match status" value="1"/>
</dbReference>
<feature type="binding site" evidence="3">
    <location>
        <position position="38"/>
    </location>
    <ligand>
        <name>Zn(2+)</name>
        <dbReference type="ChEBI" id="CHEBI:29105"/>
    </ligand>
</feature>
<dbReference type="PANTHER" id="PTHR36150">
    <property type="entry name" value="DNA GYRASE INHIBITOR YACG"/>
    <property type="match status" value="1"/>
</dbReference>
<dbReference type="OrthoDB" id="9809663at2"/>
<dbReference type="HAMAP" id="MF_00649">
    <property type="entry name" value="DNA_gyrase_inhibitor_YacG"/>
    <property type="match status" value="1"/>
</dbReference>
<sequence>MADAPPRRATADALCAEPCPICGRPAVAATRPFCSTRCANVDLNRWLTGVYAIPESESQDEDGRPPEESGKA</sequence>
<dbReference type="AlphaFoldDB" id="A0A4R3LTP9"/>
<dbReference type="Pfam" id="PF03884">
    <property type="entry name" value="YacG"/>
    <property type="match status" value="1"/>
</dbReference>
<keyword evidence="1 3" id="KW-0479">Metal-binding</keyword>
<evidence type="ECO:0000313" key="4">
    <source>
        <dbReference type="EMBL" id="TCT03821.1"/>
    </source>
</evidence>
<proteinExistence type="inferred from homology"/>
<dbReference type="Gene3D" id="3.30.50.10">
    <property type="entry name" value="Erythroid Transcription Factor GATA-1, subunit A"/>
    <property type="match status" value="1"/>
</dbReference>
<organism evidence="4 5">
    <name type="scientific">Tepidamorphus gemmatus</name>
    <dbReference type="NCBI Taxonomy" id="747076"/>
    <lineage>
        <taxon>Bacteria</taxon>
        <taxon>Pseudomonadati</taxon>
        <taxon>Pseudomonadota</taxon>
        <taxon>Alphaproteobacteria</taxon>
        <taxon>Hyphomicrobiales</taxon>
        <taxon>Tepidamorphaceae</taxon>
        <taxon>Tepidamorphus</taxon>
    </lineage>
</organism>
<dbReference type="GO" id="GO:0008270">
    <property type="term" value="F:zinc ion binding"/>
    <property type="evidence" value="ECO:0007669"/>
    <property type="project" value="UniProtKB-UniRule"/>
</dbReference>
<dbReference type="GO" id="GO:0006355">
    <property type="term" value="P:regulation of DNA-templated transcription"/>
    <property type="evidence" value="ECO:0007669"/>
    <property type="project" value="InterPro"/>
</dbReference>
<gene>
    <name evidence="3" type="primary">yacG</name>
    <name evidence="4" type="ORF">EDC22_11713</name>
</gene>
<comment type="cofactor">
    <cofactor evidence="3">
        <name>Zn(2+)</name>
        <dbReference type="ChEBI" id="CHEBI:29105"/>
    </cofactor>
    <text evidence="3">Binds 1 zinc ion.</text>
</comment>
<comment type="function">
    <text evidence="3">Inhibits all the catalytic activities of DNA gyrase by preventing its interaction with DNA. Acts by binding directly to the C-terminal domain of GyrB, which probably disrupts DNA binding by the gyrase.</text>
</comment>
<comment type="caution">
    <text evidence="4">The sequence shown here is derived from an EMBL/GenBank/DDBJ whole genome shotgun (WGS) entry which is preliminary data.</text>
</comment>
<dbReference type="Proteomes" id="UP000295678">
    <property type="component" value="Unassembled WGS sequence"/>
</dbReference>
<dbReference type="EMBL" id="SMAK01000017">
    <property type="protein sequence ID" value="TCT03821.1"/>
    <property type="molecule type" value="Genomic_DNA"/>
</dbReference>
<dbReference type="RefSeq" id="WP_132807899.1">
    <property type="nucleotide sequence ID" value="NZ_SMAK01000017.1"/>
</dbReference>
<comment type="similarity">
    <text evidence="3">Belongs to the DNA gyrase inhibitor YacG family.</text>
</comment>
<dbReference type="GO" id="GO:0008657">
    <property type="term" value="F:DNA topoisomerase type II (double strand cut, ATP-hydrolyzing) inhibitor activity"/>
    <property type="evidence" value="ECO:0007669"/>
    <property type="project" value="UniProtKB-UniRule"/>
</dbReference>
<reference evidence="4 5" key="1">
    <citation type="submission" date="2019-03" db="EMBL/GenBank/DDBJ databases">
        <title>Genomic Encyclopedia of Type Strains, Phase IV (KMG-IV): sequencing the most valuable type-strain genomes for metagenomic binning, comparative biology and taxonomic classification.</title>
        <authorList>
            <person name="Goeker M."/>
        </authorList>
    </citation>
    <scope>NUCLEOTIDE SEQUENCE [LARGE SCALE GENOMIC DNA]</scope>
    <source>
        <strain evidence="4 5">DSM 19345</strain>
    </source>
</reference>
<evidence type="ECO:0000256" key="1">
    <source>
        <dbReference type="ARBA" id="ARBA00022723"/>
    </source>
</evidence>
<accession>A0A4R3LTP9</accession>
<dbReference type="InterPro" id="IPR005584">
    <property type="entry name" value="DNA_gyrase_inhibitor_YacG"/>
</dbReference>
<protein>
    <recommendedName>
        <fullName evidence="3">DNA gyrase inhibitor YacG</fullName>
    </recommendedName>
</protein>
<feature type="binding site" evidence="3">
    <location>
        <position position="19"/>
    </location>
    <ligand>
        <name>Zn(2+)</name>
        <dbReference type="ChEBI" id="CHEBI:29105"/>
    </ligand>
</feature>
<keyword evidence="2 3" id="KW-0862">Zinc</keyword>
<feature type="binding site" evidence="3">
    <location>
        <position position="22"/>
    </location>
    <ligand>
        <name>Zn(2+)</name>
        <dbReference type="ChEBI" id="CHEBI:29105"/>
    </ligand>
</feature>
<dbReference type="InterPro" id="IPR013088">
    <property type="entry name" value="Znf_NHR/GATA"/>
</dbReference>
<name>A0A4R3LTP9_9HYPH</name>
<dbReference type="PANTHER" id="PTHR36150:SF1">
    <property type="entry name" value="DNA GYRASE INHIBITOR YACG"/>
    <property type="match status" value="1"/>
</dbReference>
<evidence type="ECO:0000256" key="2">
    <source>
        <dbReference type="ARBA" id="ARBA00022833"/>
    </source>
</evidence>
<evidence type="ECO:0000313" key="5">
    <source>
        <dbReference type="Proteomes" id="UP000295678"/>
    </source>
</evidence>
<feature type="binding site" evidence="3">
    <location>
        <position position="34"/>
    </location>
    <ligand>
        <name>Zn(2+)</name>
        <dbReference type="ChEBI" id="CHEBI:29105"/>
    </ligand>
</feature>
<evidence type="ECO:0000256" key="3">
    <source>
        <dbReference type="HAMAP-Rule" id="MF_00649"/>
    </source>
</evidence>
<comment type="subunit">
    <text evidence="3">Interacts with GyrB.</text>
</comment>